<dbReference type="Proteomes" id="UP000243579">
    <property type="component" value="Unassembled WGS sequence"/>
</dbReference>
<protein>
    <submittedName>
        <fullName evidence="1">Uncharacterized protein</fullName>
    </submittedName>
</protein>
<keyword evidence="2" id="KW-1185">Reference proteome</keyword>
<organism evidence="1 2">
    <name type="scientific">Achlya hypogyna</name>
    <name type="common">Oomycete</name>
    <name type="synonym">Protoachlya hypogyna</name>
    <dbReference type="NCBI Taxonomy" id="1202772"/>
    <lineage>
        <taxon>Eukaryota</taxon>
        <taxon>Sar</taxon>
        <taxon>Stramenopiles</taxon>
        <taxon>Oomycota</taxon>
        <taxon>Saprolegniomycetes</taxon>
        <taxon>Saprolegniales</taxon>
        <taxon>Achlyaceae</taxon>
        <taxon>Achlya</taxon>
    </lineage>
</organism>
<dbReference type="EMBL" id="JNBR01001412">
    <property type="protein sequence ID" value="OQR88042.1"/>
    <property type="molecule type" value="Genomic_DNA"/>
</dbReference>
<sequence>MDVANRYLVDSTTWQGQDLYYDNVYAAVDGDARAQFFATLPREFPRTHVTPEPWPGQEDCVQWLAALAVSDVWRIQHLRQRLYSGPKEASRIDFICVSESLRAAHASVVQYHLVSEGVTGDHMYTTLLLGTTHPSRGRGYWKLPKELLAMEVVVKAIQHEAELLLAQLPTAENRGRKHQANEAKHTARAARLRCDRVKQHHQEDDATLDDVNEAEREYKSSFQDIKHMRSEASYQETRNCNKRSSSHFFRAAQTEDGATFTLPADIEAGFRTRWSAVMRSDDYEAAAEQQVDEYLSVIDQH</sequence>
<dbReference type="AlphaFoldDB" id="A0A1V9YQJ2"/>
<evidence type="ECO:0000313" key="1">
    <source>
        <dbReference type="EMBL" id="OQR88042.1"/>
    </source>
</evidence>
<evidence type="ECO:0000313" key="2">
    <source>
        <dbReference type="Proteomes" id="UP000243579"/>
    </source>
</evidence>
<proteinExistence type="predicted"/>
<accession>A0A1V9YQJ2</accession>
<comment type="caution">
    <text evidence="1">The sequence shown here is derived from an EMBL/GenBank/DDBJ whole genome shotgun (WGS) entry which is preliminary data.</text>
</comment>
<gene>
    <name evidence="1" type="ORF">ACHHYP_07671</name>
</gene>
<name>A0A1V9YQJ2_ACHHY</name>
<reference evidence="1 2" key="1">
    <citation type="journal article" date="2014" name="Genome Biol. Evol.">
        <title>The secreted proteins of Achlya hypogyna and Thraustotheca clavata identify the ancestral oomycete secretome and reveal gene acquisitions by horizontal gene transfer.</title>
        <authorList>
            <person name="Misner I."/>
            <person name="Blouin N."/>
            <person name="Leonard G."/>
            <person name="Richards T.A."/>
            <person name="Lane C.E."/>
        </authorList>
    </citation>
    <scope>NUCLEOTIDE SEQUENCE [LARGE SCALE GENOMIC DNA]</scope>
    <source>
        <strain evidence="1 2">ATCC 48635</strain>
    </source>
</reference>
<dbReference type="OrthoDB" id="78439at2759"/>